<keyword evidence="2" id="KW-0812">Transmembrane</keyword>
<dbReference type="InterPro" id="IPR029058">
    <property type="entry name" value="AB_hydrolase_fold"/>
</dbReference>
<keyword evidence="2" id="KW-0472">Membrane</keyword>
<keyword evidence="4" id="KW-1185">Reference proteome</keyword>
<organism evidence="3 4">
    <name type="scientific">Gordonia sputi NBRC 100414</name>
    <dbReference type="NCBI Taxonomy" id="1089453"/>
    <lineage>
        <taxon>Bacteria</taxon>
        <taxon>Bacillati</taxon>
        <taxon>Actinomycetota</taxon>
        <taxon>Actinomycetes</taxon>
        <taxon>Mycobacteriales</taxon>
        <taxon>Gordoniaceae</taxon>
        <taxon>Gordonia</taxon>
    </lineage>
</organism>
<evidence type="ECO:0008006" key="5">
    <source>
        <dbReference type="Google" id="ProtNLM"/>
    </source>
</evidence>
<feature type="transmembrane region" description="Helical" evidence="2">
    <location>
        <begin position="242"/>
        <end position="259"/>
    </location>
</feature>
<feature type="transmembrane region" description="Helical" evidence="2">
    <location>
        <begin position="214"/>
        <end position="236"/>
    </location>
</feature>
<evidence type="ECO:0000256" key="1">
    <source>
        <dbReference type="SAM" id="MobiDB-lite"/>
    </source>
</evidence>
<feature type="transmembrane region" description="Helical" evidence="2">
    <location>
        <begin position="473"/>
        <end position="493"/>
    </location>
</feature>
<keyword evidence="2" id="KW-1133">Transmembrane helix</keyword>
<feature type="transmembrane region" description="Helical" evidence="2">
    <location>
        <begin position="513"/>
        <end position="531"/>
    </location>
</feature>
<feature type="transmembrane region" description="Helical" evidence="2">
    <location>
        <begin position="309"/>
        <end position="331"/>
    </location>
</feature>
<dbReference type="EMBL" id="BAFC01000123">
    <property type="protein sequence ID" value="GAB41264.1"/>
    <property type="molecule type" value="Genomic_DNA"/>
</dbReference>
<feature type="transmembrane region" description="Helical" evidence="2">
    <location>
        <begin position="279"/>
        <end position="297"/>
    </location>
</feature>
<dbReference type="AlphaFoldDB" id="H5U6A6"/>
<feature type="region of interest" description="Disordered" evidence="1">
    <location>
        <begin position="33"/>
        <end position="52"/>
    </location>
</feature>
<name>H5U6A6_9ACTN</name>
<proteinExistence type="predicted"/>
<feature type="transmembrane region" description="Helical" evidence="2">
    <location>
        <begin position="122"/>
        <end position="143"/>
    </location>
</feature>
<evidence type="ECO:0000313" key="4">
    <source>
        <dbReference type="Proteomes" id="UP000005845"/>
    </source>
</evidence>
<protein>
    <recommendedName>
        <fullName evidence="5">Integral membrane protein</fullName>
    </recommendedName>
</protein>
<dbReference type="eggNOG" id="COG0657">
    <property type="taxonomic scope" value="Bacteria"/>
</dbReference>
<evidence type="ECO:0000313" key="3">
    <source>
        <dbReference type="EMBL" id="GAB41264.1"/>
    </source>
</evidence>
<gene>
    <name evidence="3" type="ORF">GOSPT_125_00310</name>
</gene>
<sequence>MGDGAQKPLVLLTHGVSGTPPEQILDSSRVVEVPGTDKESMKDSGASPFRGTFTTCPQQPAHLRQQQRRIAYRWGDMTSGLAVQAIWALFAPFALVNVAAWMYPKIPPHNAAARASVCLARIAVRLLGLALTATMVAQLAFLIDGVLFSRVTGDFWHTTWVLVSLAALFGVGAVVAFYGNNDTDVLSPTDTPTGGVPLISQDSFVRPSDGRATLLITTHAVAGILTAALVVGAGALPSVSRTLIVAVLVIVSAATAVCTDPRATSTPPWWAQVFTGRWAALWIAGAGAVLVLTATLLDPARPDDTVIAWFFGADALLVAVAIAATFCSLVLPRNRFEHTRRFSRWWRGTGPAGPWLRGLHGPFVAAIGVVWGAGMGMGLTRVVAFVLEHTGGEPSEIYLPDVYTDTAWMWGVTVVVCGLGALVFLVGIVVANGRERSFLTVPQQQSVGLDPLGLAPSTKFGVKLNWAVATAKLTIPACVLVVAVCAMAAGLLARGDRLSFHLGVVDGSGPVQGIGIVALALIDLLLLRAMYNAARSPRKSGRSLGVLWDLASFWPREAHPLVPPAYAPRAIRDLQRFLANVWEKEPSRTVILAAHSQGTMIMYALAHRLPVEQQRRISLLTYGSQLGWAYGRAFPAALSHLTHLRLRRELGGRWINLVRFTDYIGDGVASLARGRVLEPYIGESGVSIRLIDGRYVVDQDHNMAEVWLPDPSPGDYPPNTTHQHSAYTSDSSWDMWIAQLTIAQ</sequence>
<reference evidence="3 4" key="1">
    <citation type="submission" date="2012-02" db="EMBL/GenBank/DDBJ databases">
        <title>Whole genome shotgun sequence of Gordonia sputi NBRC 100414.</title>
        <authorList>
            <person name="Yoshida I."/>
            <person name="Hosoyama A."/>
            <person name="Tsuchikane K."/>
            <person name="Katsumata H."/>
            <person name="Yamazaki S."/>
            <person name="Fujita N."/>
        </authorList>
    </citation>
    <scope>NUCLEOTIDE SEQUENCE [LARGE SCALE GENOMIC DNA]</scope>
    <source>
        <strain evidence="3 4">NBRC 100414</strain>
    </source>
</reference>
<dbReference type="SUPFAM" id="SSF53474">
    <property type="entry name" value="alpha/beta-Hydrolases"/>
    <property type="match status" value="1"/>
</dbReference>
<evidence type="ECO:0000256" key="2">
    <source>
        <dbReference type="SAM" id="Phobius"/>
    </source>
</evidence>
<feature type="transmembrane region" description="Helical" evidence="2">
    <location>
        <begin position="407"/>
        <end position="431"/>
    </location>
</feature>
<feature type="transmembrane region" description="Helical" evidence="2">
    <location>
        <begin position="81"/>
        <end position="101"/>
    </location>
</feature>
<dbReference type="Proteomes" id="UP000005845">
    <property type="component" value="Unassembled WGS sequence"/>
</dbReference>
<comment type="caution">
    <text evidence="3">The sequence shown here is derived from an EMBL/GenBank/DDBJ whole genome shotgun (WGS) entry which is preliminary data.</text>
</comment>
<feature type="transmembrane region" description="Helical" evidence="2">
    <location>
        <begin position="363"/>
        <end position="387"/>
    </location>
</feature>
<dbReference type="RefSeq" id="WP_005208536.1">
    <property type="nucleotide sequence ID" value="NZ_BAFC01000123.1"/>
</dbReference>
<feature type="transmembrane region" description="Helical" evidence="2">
    <location>
        <begin position="155"/>
        <end position="178"/>
    </location>
</feature>
<accession>H5U6A6</accession>